<proteinExistence type="inferred from homology"/>
<keyword evidence="5" id="KW-0201">Cytochrome c-type biogenesis</keyword>
<comment type="similarity">
    <text evidence="2">Belongs to the CcmB/CycW/HelB family.</text>
</comment>
<dbReference type="GO" id="GO:0016020">
    <property type="term" value="C:membrane"/>
    <property type="evidence" value="ECO:0007669"/>
    <property type="project" value="UniProtKB-SubCell"/>
</dbReference>
<evidence type="ECO:0000313" key="9">
    <source>
        <dbReference type="EMBL" id="KUM45785.1"/>
    </source>
</evidence>
<comment type="subcellular location">
    <subcellularLocation>
        <location evidence="1">Membrane</location>
        <topology evidence="1">Multi-pass membrane protein</topology>
    </subcellularLocation>
</comment>
<name>A0A117NFV2_PICGL</name>
<geneLocation type="mitochondrion" evidence="9"/>
<gene>
    <name evidence="9" type="primary">ccmB</name>
    <name evidence="9" type="ORF">ABT39_MTgene2352</name>
</gene>
<dbReference type="EMBL" id="LKAM01000016">
    <property type="protein sequence ID" value="KUM45785.1"/>
    <property type="molecule type" value="Genomic_DNA"/>
</dbReference>
<keyword evidence="9" id="KW-0496">Mitochondrion</keyword>
<dbReference type="PANTHER" id="PTHR30070:SF1">
    <property type="entry name" value="CYTOCHROME C BIOGENESIS B-RELATED"/>
    <property type="match status" value="1"/>
</dbReference>
<organism evidence="9">
    <name type="scientific">Picea glauca</name>
    <name type="common">White spruce</name>
    <name type="synonym">Pinus glauca</name>
    <dbReference type="NCBI Taxonomy" id="3330"/>
    <lineage>
        <taxon>Eukaryota</taxon>
        <taxon>Viridiplantae</taxon>
        <taxon>Streptophyta</taxon>
        <taxon>Embryophyta</taxon>
        <taxon>Tracheophyta</taxon>
        <taxon>Spermatophyta</taxon>
        <taxon>Pinopsida</taxon>
        <taxon>Pinidae</taxon>
        <taxon>Conifers I</taxon>
        <taxon>Pinales</taxon>
        <taxon>Pinaceae</taxon>
        <taxon>Picea</taxon>
    </lineage>
</organism>
<dbReference type="AlphaFoldDB" id="A0A117NFV2"/>
<dbReference type="GO" id="GO:1903607">
    <property type="term" value="P:cytochrome c biosynthetic process"/>
    <property type="evidence" value="ECO:0007669"/>
    <property type="project" value="TreeGrafter"/>
</dbReference>
<keyword evidence="7 8" id="KW-0472">Membrane</keyword>
<evidence type="ECO:0000256" key="8">
    <source>
        <dbReference type="SAM" id="Phobius"/>
    </source>
</evidence>
<evidence type="ECO:0000256" key="5">
    <source>
        <dbReference type="ARBA" id="ARBA00022748"/>
    </source>
</evidence>
<keyword evidence="6 8" id="KW-1133">Transmembrane helix</keyword>
<reference evidence="9" key="1">
    <citation type="journal article" date="2015" name="Genome Biol. Evol.">
        <title>Organellar Genomes of White Spruce (Picea glauca): Assembly and Annotation.</title>
        <authorList>
            <person name="Jackman S.D."/>
            <person name="Warren R.L."/>
            <person name="Gibb E.A."/>
            <person name="Vandervalk B.P."/>
            <person name="Mohamadi H."/>
            <person name="Chu J."/>
            <person name="Raymond A."/>
            <person name="Pleasance S."/>
            <person name="Coope R."/>
            <person name="Wildung M.R."/>
            <person name="Ritland C.E."/>
            <person name="Bousquet J."/>
            <person name="Jones S.J."/>
            <person name="Bohlmann J."/>
            <person name="Birol I."/>
        </authorList>
    </citation>
    <scope>NUCLEOTIDE SEQUENCE [LARGE SCALE GENOMIC DNA]</scope>
    <source>
        <tissue evidence="9">Flushing bud</tissue>
    </source>
</reference>
<evidence type="ECO:0000256" key="6">
    <source>
        <dbReference type="ARBA" id="ARBA00022989"/>
    </source>
</evidence>
<keyword evidence="4 8" id="KW-0812">Transmembrane</keyword>
<comment type="caution">
    <text evidence="9">The sequence shown here is derived from an EMBL/GenBank/DDBJ whole genome shotgun (WGS) entry which is preliminary data.</text>
</comment>
<dbReference type="PANTHER" id="PTHR30070">
    <property type="entry name" value="HEME EXPORTER PROTEIN B"/>
    <property type="match status" value="1"/>
</dbReference>
<evidence type="ECO:0000256" key="2">
    <source>
        <dbReference type="ARBA" id="ARBA00010544"/>
    </source>
</evidence>
<feature type="transmembrane region" description="Helical" evidence="8">
    <location>
        <begin position="107"/>
        <end position="127"/>
    </location>
</feature>
<evidence type="ECO:0000256" key="7">
    <source>
        <dbReference type="ARBA" id="ARBA00023136"/>
    </source>
</evidence>
<dbReference type="InterPro" id="IPR003544">
    <property type="entry name" value="Cyt_c_biogenesis_CcmB"/>
</dbReference>
<sequence>MMEKMPESYSLSAYCSPKILLLQLYGHRVLRISRVFCSLPTTSQFDRSEMNWFNIILGSPILTPMCGIHSRSALGITSSSGWNSLQDLTYCPQSFSVPLSRLHGLMFFYQWVIPLCSYLLLLFWSQWVHKT</sequence>
<evidence type="ECO:0000256" key="1">
    <source>
        <dbReference type="ARBA" id="ARBA00004141"/>
    </source>
</evidence>
<protein>
    <submittedName>
        <fullName evidence="9">Cytochrome c biogenesis B</fullName>
    </submittedName>
</protein>
<accession>A0A117NFV2</accession>
<dbReference type="GO" id="GO:0015232">
    <property type="term" value="F:heme transmembrane transporter activity"/>
    <property type="evidence" value="ECO:0007669"/>
    <property type="project" value="InterPro"/>
</dbReference>
<keyword evidence="3" id="KW-0813">Transport</keyword>
<evidence type="ECO:0000256" key="3">
    <source>
        <dbReference type="ARBA" id="ARBA00022448"/>
    </source>
</evidence>
<dbReference type="GO" id="GO:0017004">
    <property type="term" value="P:cytochrome complex assembly"/>
    <property type="evidence" value="ECO:0007669"/>
    <property type="project" value="UniProtKB-KW"/>
</dbReference>
<evidence type="ECO:0000256" key="4">
    <source>
        <dbReference type="ARBA" id="ARBA00022692"/>
    </source>
</evidence>